<name>A0ABT0L4N3_9GAMM</name>
<protein>
    <submittedName>
        <fullName evidence="2">AAA family ATPase</fullName>
    </submittedName>
</protein>
<comment type="caution">
    <text evidence="2">The sequence shown here is derived from an EMBL/GenBank/DDBJ whole genome shotgun (WGS) entry which is preliminary data.</text>
</comment>
<dbReference type="Pfam" id="PF13401">
    <property type="entry name" value="AAA_22"/>
    <property type="match status" value="1"/>
</dbReference>
<feature type="domain" description="ORC1/DEAH AAA+ ATPase" evidence="1">
    <location>
        <begin position="42"/>
        <end position="171"/>
    </location>
</feature>
<accession>A0ABT0L4N3</accession>
<dbReference type="SUPFAM" id="SSF52540">
    <property type="entry name" value="P-loop containing nucleoside triphosphate hydrolases"/>
    <property type="match status" value="1"/>
</dbReference>
<gene>
    <name evidence="2" type="ORF">L2689_15740</name>
</gene>
<dbReference type="InterPro" id="IPR027417">
    <property type="entry name" value="P-loop_NTPase"/>
</dbReference>
<sequence length="317" mass="35731">MYLQHFGLRQLPFTLTPNTGFFFGLAPHVEALQVLQMALETGEGFIKVTGEVGTGKTLVCRKLLNEIPSHYHCAYIPNPYLSPAELRWAVAADLGIDIEERLDQQQLTRLLHERLLTLNEQGFQVVLVIDEAQALPDDSLEALRLFTNLETESRKLLQVVLFGQPELDARLQQAKLRQLRQRITFSYHLRPLNWDEVQAYMNHRLNIAGFQGKAIFNVKESKLIADAARGIPRLVNILAHKSLLLAFGEGAKNVSLVHCRTAIKDTDDVSEHIKKPTFSSLQWLLVGIGFTLSILAVIQLSSATCCSHWFAQLGDWL</sequence>
<dbReference type="Proteomes" id="UP001203212">
    <property type="component" value="Unassembled WGS sequence"/>
</dbReference>
<evidence type="ECO:0000313" key="3">
    <source>
        <dbReference type="Proteomes" id="UP001203212"/>
    </source>
</evidence>
<evidence type="ECO:0000259" key="1">
    <source>
        <dbReference type="Pfam" id="PF13401"/>
    </source>
</evidence>
<dbReference type="Gene3D" id="3.40.50.300">
    <property type="entry name" value="P-loop containing nucleotide triphosphate hydrolases"/>
    <property type="match status" value="1"/>
</dbReference>
<evidence type="ECO:0000313" key="2">
    <source>
        <dbReference type="EMBL" id="MCL1118682.1"/>
    </source>
</evidence>
<reference evidence="2 3" key="1">
    <citation type="submission" date="2022-01" db="EMBL/GenBank/DDBJ databases">
        <title>Whole genome-based taxonomy of the Shewanellaceae.</title>
        <authorList>
            <person name="Martin-Rodriguez A.J."/>
        </authorList>
    </citation>
    <scope>NUCLEOTIDE SEQUENCE [LARGE SCALE GENOMIC DNA]</scope>
    <source>
        <strain evidence="2 3">JCM 17801</strain>
    </source>
</reference>
<dbReference type="RefSeq" id="WP_188842505.1">
    <property type="nucleotide sequence ID" value="NZ_BMOT01000009.1"/>
</dbReference>
<dbReference type="InterPro" id="IPR052026">
    <property type="entry name" value="ExeA_AAA_ATPase_DNA-bind"/>
</dbReference>
<dbReference type="PANTHER" id="PTHR35894:SF7">
    <property type="entry name" value="GENERAL SECRETION PATHWAY PROTEIN A-RELATED"/>
    <property type="match status" value="1"/>
</dbReference>
<keyword evidence="3" id="KW-1185">Reference proteome</keyword>
<organism evidence="2 3">
    <name type="scientific">Shewanella aestuarii</name>
    <dbReference type="NCBI Taxonomy" id="1028752"/>
    <lineage>
        <taxon>Bacteria</taxon>
        <taxon>Pseudomonadati</taxon>
        <taxon>Pseudomonadota</taxon>
        <taxon>Gammaproteobacteria</taxon>
        <taxon>Alteromonadales</taxon>
        <taxon>Shewanellaceae</taxon>
        <taxon>Shewanella</taxon>
    </lineage>
</organism>
<dbReference type="EMBL" id="JAKILK010000013">
    <property type="protein sequence ID" value="MCL1118682.1"/>
    <property type="molecule type" value="Genomic_DNA"/>
</dbReference>
<dbReference type="CDD" id="cd00009">
    <property type="entry name" value="AAA"/>
    <property type="match status" value="1"/>
</dbReference>
<dbReference type="InterPro" id="IPR049945">
    <property type="entry name" value="AAA_22"/>
</dbReference>
<dbReference type="PANTHER" id="PTHR35894">
    <property type="entry name" value="GENERAL SECRETION PATHWAY PROTEIN A-RELATED"/>
    <property type="match status" value="1"/>
</dbReference>
<proteinExistence type="predicted"/>